<dbReference type="InterPro" id="IPR019557">
    <property type="entry name" value="AminoTfrase-like_pln_mobile"/>
</dbReference>
<feature type="compositionally biased region" description="Pro residues" evidence="1">
    <location>
        <begin position="517"/>
        <end position="531"/>
    </location>
</feature>
<proteinExistence type="predicted"/>
<name>Q2QT35_ORYSJ</name>
<protein>
    <recommendedName>
        <fullName evidence="5">Aminotransferase-like plant mobile domain-containing protein</fullName>
    </recommendedName>
</protein>
<evidence type="ECO:0008006" key="5">
    <source>
        <dbReference type="Google" id="ProtNLM"/>
    </source>
</evidence>
<dbReference type="iPTMnet" id="Q2QT35"/>
<dbReference type="AlphaFoldDB" id="Q2QT35"/>
<evidence type="ECO:0000256" key="1">
    <source>
        <dbReference type="SAM" id="MobiDB-lite"/>
    </source>
</evidence>
<sequence>MAKDEPMMTAATYFWSTAMNTFLFSQGPMTPALLDVTIITGLDITSSANPVSLNTAPTFEFKTRSICGWSGFVAENMGTRLVSPREHAAFLLMWLEKFMFCGPSYGPTVNWQHIAENLVEKKQFPLGKYLLGYLYQTLSTAVTKIAFGLSIGTGGPWWLLQIWLNLHTRKVVYRPSLPDAKFPRFEPTIDDDGEEITTRRCMCPLEKQHPPTPHPSCRLNLSENGFGTFELLSDFRFDEINSEKYDKSREVFSTAISPCILPVGIYQGKNIHISYEFYHPTSAARQLGMDQLPIRLFFADKIQSRGEISSALMMDRLLNILGPPLGSINNIKLRMLRSAAFDRWWIEWKKHLFHQSASMYLLDLFPEAFPQTIESSPSHHSESCVEIQYAPGLLPNGGGPAPPVIGYHAPKTSTLLHGLPCVPIAPNVGKKKRTKSAAAPSAARKKPKKQKTAADDLPTIDPDVEEFLENEEVAEAADDIPTIDPDVEEFLANEEVAEAMDDAANIISETREQTHPADPPAPQRTPSPPVRPTYKPRARHSPTPVLESSEHTQSAAGKHHIEEEEEIVAPAPAILVLADMFSFGIRQFMDEEEETTSKALVPLADDVKATLLDISKRLEGSLETLVTSCGSIRDRFHEVHDKTPDELADAITPAAYLEQHWLKLEKAK</sequence>
<gene>
    <name evidence="4" type="ordered locus">LOC_Os12g22000</name>
</gene>
<feature type="region of interest" description="Disordered" evidence="1">
    <location>
        <begin position="427"/>
        <end position="460"/>
    </location>
</feature>
<dbReference type="InterPro" id="IPR010811">
    <property type="entry name" value="DUF1409"/>
</dbReference>
<organism evidence="4">
    <name type="scientific">Oryza sativa subsp. japonica</name>
    <name type="common">Rice</name>
    <dbReference type="NCBI Taxonomy" id="39947"/>
    <lineage>
        <taxon>Eukaryota</taxon>
        <taxon>Viridiplantae</taxon>
        <taxon>Streptophyta</taxon>
        <taxon>Embryophyta</taxon>
        <taxon>Tracheophyta</taxon>
        <taxon>Spermatophyta</taxon>
        <taxon>Magnoliopsida</taxon>
        <taxon>Liliopsida</taxon>
        <taxon>Poales</taxon>
        <taxon>Poaceae</taxon>
        <taxon>BOP clade</taxon>
        <taxon>Oryzoideae</taxon>
        <taxon>Oryzeae</taxon>
        <taxon>Oryzinae</taxon>
        <taxon>Oryza</taxon>
        <taxon>Oryza sativa</taxon>
    </lineage>
</organism>
<reference evidence="4" key="1">
    <citation type="journal article" date="2005" name="BMC Biol.">
        <title>The sequence of rice chromosomes 11 and 12, rich in disease resistance genes and recent gene duplications.</title>
        <authorList>
            <consortium name="The rice chromosomes 11 and 12 sequencing consortia"/>
        </authorList>
    </citation>
    <scope>NUCLEOTIDE SEQUENCE [LARGE SCALE GENOMIC DNA]</scope>
</reference>
<feature type="domain" description="DUF1409" evidence="2">
    <location>
        <begin position="617"/>
        <end position="664"/>
    </location>
</feature>
<reference evidence="4" key="3">
    <citation type="submission" date="2006-01" db="EMBL/GenBank/DDBJ databases">
        <authorList>
            <person name="Buell R."/>
        </authorList>
    </citation>
    <scope>NUCLEOTIDE SEQUENCE</scope>
</reference>
<reference evidence="4" key="2">
    <citation type="submission" date="2005-04" db="EMBL/GenBank/DDBJ databases">
        <authorList>
            <person name="Buell C.R."/>
            <person name="Wing R.A."/>
            <person name="McCombie W.A."/>
            <person name="Ouyang S."/>
        </authorList>
    </citation>
    <scope>NUCLEOTIDE SEQUENCE</scope>
</reference>
<dbReference type="EMBL" id="DP000011">
    <property type="protein sequence ID" value="ABA97572.1"/>
    <property type="molecule type" value="Genomic_DNA"/>
</dbReference>
<accession>Q2QT35</accession>
<feature type="region of interest" description="Disordered" evidence="1">
    <location>
        <begin position="511"/>
        <end position="562"/>
    </location>
</feature>
<dbReference type="PANTHER" id="PTHR46033:SF65">
    <property type="entry name" value="AMINOTRANSFERASE-LIKE PLANT MOBILE DOMAIN-CONTAINING PROTEIN"/>
    <property type="match status" value="1"/>
</dbReference>
<feature type="domain" description="Aminotransferase-like plant mobile" evidence="3">
    <location>
        <begin position="2"/>
        <end position="291"/>
    </location>
</feature>
<evidence type="ECO:0000259" key="2">
    <source>
        <dbReference type="Pfam" id="PF07197"/>
    </source>
</evidence>
<evidence type="ECO:0000313" key="4">
    <source>
        <dbReference type="EMBL" id="ABA97572.1"/>
    </source>
</evidence>
<dbReference type="Pfam" id="PF07197">
    <property type="entry name" value="DUF1409"/>
    <property type="match status" value="1"/>
</dbReference>
<dbReference type="PANTHER" id="PTHR46033">
    <property type="entry name" value="PROTEIN MAIN-LIKE 2"/>
    <property type="match status" value="1"/>
</dbReference>
<evidence type="ECO:0000259" key="3">
    <source>
        <dbReference type="Pfam" id="PF10536"/>
    </source>
</evidence>
<dbReference type="Pfam" id="PF10536">
    <property type="entry name" value="PMD"/>
    <property type="match status" value="1"/>
</dbReference>
<dbReference type="GO" id="GO:0010073">
    <property type="term" value="P:meristem maintenance"/>
    <property type="evidence" value="ECO:0007669"/>
    <property type="project" value="InterPro"/>
</dbReference>
<dbReference type="InterPro" id="IPR044824">
    <property type="entry name" value="MAIN-like"/>
</dbReference>